<proteinExistence type="inferred from homology"/>
<reference evidence="2 3" key="1">
    <citation type="journal article" date="2021" name="ISME Commun">
        <title>Automated analysis of genomic sequences facilitates high-throughput and comprehensive description of bacteria.</title>
        <authorList>
            <person name="Hitch T.C.A."/>
        </authorList>
    </citation>
    <scope>NUCLEOTIDE SEQUENCE [LARGE SCALE GENOMIC DNA]</scope>
    <source>
        <strain evidence="2 3">Sanger_02</strain>
    </source>
</reference>
<dbReference type="Proteomes" id="UP001207605">
    <property type="component" value="Unassembled WGS sequence"/>
</dbReference>
<evidence type="ECO:0000256" key="1">
    <source>
        <dbReference type="ARBA" id="ARBA00006539"/>
    </source>
</evidence>
<dbReference type="RefSeq" id="WP_262580461.1">
    <property type="nucleotide sequence ID" value="NZ_JAOQJV010000001.1"/>
</dbReference>
<dbReference type="EMBL" id="JAOQJV010000001">
    <property type="protein sequence ID" value="MCU6698633.1"/>
    <property type="molecule type" value="Genomic_DNA"/>
</dbReference>
<name>A0ABT2S295_9FIRM</name>
<dbReference type="NCBIfam" id="NF033529">
    <property type="entry name" value="transpos_ISLre2"/>
    <property type="match status" value="1"/>
</dbReference>
<accession>A0ABT2S295</accession>
<evidence type="ECO:0000313" key="2">
    <source>
        <dbReference type="EMBL" id="MCU6698633.1"/>
    </source>
</evidence>
<gene>
    <name evidence="2" type="ORF">OCV65_00010</name>
</gene>
<keyword evidence="3" id="KW-1185">Reference proteome</keyword>
<comment type="similarity">
    <text evidence="1">Belongs to the UPF0236 family.</text>
</comment>
<dbReference type="InterPro" id="IPR009620">
    <property type="entry name" value="UPF0236"/>
</dbReference>
<dbReference type="Pfam" id="PF06782">
    <property type="entry name" value="UPF0236"/>
    <property type="match status" value="1"/>
</dbReference>
<comment type="caution">
    <text evidence="2">The sequence shown here is derived from an EMBL/GenBank/DDBJ whole genome shotgun (WGS) entry which is preliminary data.</text>
</comment>
<protein>
    <submittedName>
        <fullName evidence="2">ISLre2 family transposase</fullName>
    </submittedName>
</protein>
<sequence length="480" mass="55344">MDIVALLEVLVKEIIAAEEKFLKNPKDFYSLETSVKASTENFSAGFLSAVLSSMNERLCNDAWRKLKYNICRHEKRTLITSVGDVVFDSTYFQSRNSEGKYHYLLEEMLGLDAHERFSEAAETAILTEAIKTSYEEASKVIPSKSKITKTTVMNKVHGIADVIPFQTPETKKKCKYLFVEADEDHIAEQHGRWSKENKGFISRLAYIYEYKQENPKVKGRKELVNTYYFSGLYEGSKGVRAFWEEVQSYIEATYDSDELQRVFISGDGAAWIDSATTYVDRSLYCVDKFHMTKYINAAANQMLDEAEEARANLYKFIYKKQRSKFKKYTEEMLASASNPEPIYELQSYALGNWNAVMRSYHNKLLTGCSAEGHVSSVLSDRLSSRPMGWSQIGADRMSKLRCYERNYGREKLIDLIRYSREQRSMKRKGTDNIAVEKVSMREIMTDHYDQSRSYIDRLQVTIPGLTAKKMASIRTNLKLL</sequence>
<organism evidence="2 3">
    <name type="scientific">Dorea ammoniilytica</name>
    <dbReference type="NCBI Taxonomy" id="2981788"/>
    <lineage>
        <taxon>Bacteria</taxon>
        <taxon>Bacillati</taxon>
        <taxon>Bacillota</taxon>
        <taxon>Clostridia</taxon>
        <taxon>Lachnospirales</taxon>
        <taxon>Lachnospiraceae</taxon>
        <taxon>Dorea</taxon>
    </lineage>
</organism>
<evidence type="ECO:0000313" key="3">
    <source>
        <dbReference type="Proteomes" id="UP001207605"/>
    </source>
</evidence>